<name>A0A0P9HC22_9CHLR</name>
<accession>A0A0P9HC22</accession>
<dbReference type="InterPro" id="IPR024078">
    <property type="entry name" value="LmbE-like_dom_sf"/>
</dbReference>
<comment type="caution">
    <text evidence="1">The sequence shown here is derived from an EMBL/GenBank/DDBJ whole genome shotgun (WGS) entry which is preliminary data.</text>
</comment>
<dbReference type="GO" id="GO:0016811">
    <property type="term" value="F:hydrolase activity, acting on carbon-nitrogen (but not peptide) bonds, in linear amides"/>
    <property type="evidence" value="ECO:0007669"/>
    <property type="project" value="TreeGrafter"/>
</dbReference>
<dbReference type="SUPFAM" id="SSF102588">
    <property type="entry name" value="LmbE-like"/>
    <property type="match status" value="1"/>
</dbReference>
<dbReference type="Gene3D" id="3.40.50.10320">
    <property type="entry name" value="LmbE-like"/>
    <property type="match status" value="1"/>
</dbReference>
<dbReference type="AlphaFoldDB" id="A0A0P9HC22"/>
<protein>
    <recommendedName>
        <fullName evidence="3">GlcNAc-PI de-N-acetylase</fullName>
    </recommendedName>
</protein>
<evidence type="ECO:0000313" key="2">
    <source>
        <dbReference type="Proteomes" id="UP000050509"/>
    </source>
</evidence>
<reference evidence="1 2" key="1">
    <citation type="submission" date="2015-09" db="EMBL/GenBank/DDBJ databases">
        <title>Draft genome sequence of Kouleothrix aurantiaca JCM 19913.</title>
        <authorList>
            <person name="Hemp J."/>
        </authorList>
    </citation>
    <scope>NUCLEOTIDE SEQUENCE [LARGE SCALE GENOMIC DNA]</scope>
    <source>
        <strain evidence="1 2">COM-B</strain>
    </source>
</reference>
<keyword evidence="2" id="KW-1185">Reference proteome</keyword>
<organism evidence="1 2">
    <name type="scientific">Kouleothrix aurantiaca</name>
    <dbReference type="NCBI Taxonomy" id="186479"/>
    <lineage>
        <taxon>Bacteria</taxon>
        <taxon>Bacillati</taxon>
        <taxon>Chloroflexota</taxon>
        <taxon>Chloroflexia</taxon>
        <taxon>Chloroflexales</taxon>
        <taxon>Roseiflexineae</taxon>
        <taxon>Roseiflexaceae</taxon>
        <taxon>Kouleothrix</taxon>
    </lineage>
</organism>
<dbReference type="PANTHER" id="PTHR12993">
    <property type="entry name" value="N-ACETYLGLUCOSAMINYL-PHOSPHATIDYLINOSITOL DE-N-ACETYLASE-RELATED"/>
    <property type="match status" value="1"/>
</dbReference>
<evidence type="ECO:0008006" key="3">
    <source>
        <dbReference type="Google" id="ProtNLM"/>
    </source>
</evidence>
<dbReference type="EMBL" id="LJCR01000690">
    <property type="protein sequence ID" value="KPV52017.1"/>
    <property type="molecule type" value="Genomic_DNA"/>
</dbReference>
<dbReference type="InterPro" id="IPR003737">
    <property type="entry name" value="GlcNAc_PI_deacetylase-related"/>
</dbReference>
<dbReference type="PANTHER" id="PTHR12993:SF28">
    <property type="entry name" value="LMBE FAMILY PROTEIN"/>
    <property type="match status" value="1"/>
</dbReference>
<dbReference type="Proteomes" id="UP000050509">
    <property type="component" value="Unassembled WGS sequence"/>
</dbReference>
<sequence length="133" mass="14593">MTTLPTPRRVLAVMAHPDDIEFMAGGLISRWARLGAELHYCLLTDGNSGSRDPSLTPAVLAELRRAEQQAAGALFNVASYCFLGRIDGRLAIAREIRRVRPDTVVTCDPRFFYGPTYINHPDHRAAAEATLAA</sequence>
<dbReference type="Pfam" id="PF02585">
    <property type="entry name" value="PIG-L"/>
    <property type="match status" value="1"/>
</dbReference>
<proteinExistence type="predicted"/>
<evidence type="ECO:0000313" key="1">
    <source>
        <dbReference type="EMBL" id="KPV52017.1"/>
    </source>
</evidence>
<gene>
    <name evidence="1" type="ORF">SE17_17975</name>
</gene>
<feature type="non-terminal residue" evidence="1">
    <location>
        <position position="133"/>
    </location>
</feature>